<keyword evidence="3" id="KW-0804">Transcription</keyword>
<dbReference type="InterPro" id="IPR009057">
    <property type="entry name" value="Homeodomain-like_sf"/>
</dbReference>
<dbReference type="Pfam" id="PF00440">
    <property type="entry name" value="TetR_N"/>
    <property type="match status" value="1"/>
</dbReference>
<dbReference type="GO" id="GO:0003700">
    <property type="term" value="F:DNA-binding transcription factor activity"/>
    <property type="evidence" value="ECO:0007669"/>
    <property type="project" value="TreeGrafter"/>
</dbReference>
<evidence type="ECO:0000313" key="6">
    <source>
        <dbReference type="EMBL" id="GLZ75592.1"/>
    </source>
</evidence>
<organism evidence="6 7">
    <name type="scientific">Actinorhabdospora filicis</name>
    <dbReference type="NCBI Taxonomy" id="1785913"/>
    <lineage>
        <taxon>Bacteria</taxon>
        <taxon>Bacillati</taxon>
        <taxon>Actinomycetota</taxon>
        <taxon>Actinomycetes</taxon>
        <taxon>Micromonosporales</taxon>
        <taxon>Micromonosporaceae</taxon>
        <taxon>Actinorhabdospora</taxon>
    </lineage>
</organism>
<keyword evidence="2 4" id="KW-0238">DNA-binding</keyword>
<feature type="domain" description="HTH tetR-type" evidence="5">
    <location>
        <begin position="13"/>
        <end position="73"/>
    </location>
</feature>
<keyword evidence="7" id="KW-1185">Reference proteome</keyword>
<dbReference type="Gene3D" id="1.10.357.10">
    <property type="entry name" value="Tetracycline Repressor, domain 2"/>
    <property type="match status" value="1"/>
</dbReference>
<dbReference type="PANTHER" id="PTHR30055">
    <property type="entry name" value="HTH-TYPE TRANSCRIPTIONAL REGULATOR RUTR"/>
    <property type="match status" value="1"/>
</dbReference>
<dbReference type="SUPFAM" id="SSF46689">
    <property type="entry name" value="Homeodomain-like"/>
    <property type="match status" value="1"/>
</dbReference>
<evidence type="ECO:0000313" key="7">
    <source>
        <dbReference type="Proteomes" id="UP001165079"/>
    </source>
</evidence>
<dbReference type="PROSITE" id="PS50977">
    <property type="entry name" value="HTH_TETR_2"/>
    <property type="match status" value="1"/>
</dbReference>
<feature type="DNA-binding region" description="H-T-H motif" evidence="4">
    <location>
        <begin position="36"/>
        <end position="55"/>
    </location>
</feature>
<dbReference type="PANTHER" id="PTHR30055:SF234">
    <property type="entry name" value="HTH-TYPE TRANSCRIPTIONAL REGULATOR BETI"/>
    <property type="match status" value="1"/>
</dbReference>
<protein>
    <submittedName>
        <fullName evidence="6">TetR family transcriptional regulator</fullName>
    </submittedName>
</protein>
<dbReference type="RefSeq" id="WP_285660835.1">
    <property type="nucleotide sequence ID" value="NZ_BSTX01000001.1"/>
</dbReference>
<dbReference type="InterPro" id="IPR001647">
    <property type="entry name" value="HTH_TetR"/>
</dbReference>
<evidence type="ECO:0000256" key="2">
    <source>
        <dbReference type="ARBA" id="ARBA00023125"/>
    </source>
</evidence>
<dbReference type="PRINTS" id="PR00455">
    <property type="entry name" value="HTHTETR"/>
</dbReference>
<dbReference type="InterPro" id="IPR050109">
    <property type="entry name" value="HTH-type_TetR-like_transc_reg"/>
</dbReference>
<comment type="caution">
    <text evidence="6">The sequence shown here is derived from an EMBL/GenBank/DDBJ whole genome shotgun (WGS) entry which is preliminary data.</text>
</comment>
<dbReference type="EMBL" id="BSTX01000001">
    <property type="protein sequence ID" value="GLZ75592.1"/>
    <property type="molecule type" value="Genomic_DNA"/>
</dbReference>
<dbReference type="AlphaFoldDB" id="A0A9W6W176"/>
<dbReference type="GO" id="GO:0000976">
    <property type="term" value="F:transcription cis-regulatory region binding"/>
    <property type="evidence" value="ECO:0007669"/>
    <property type="project" value="TreeGrafter"/>
</dbReference>
<name>A0A9W6W176_9ACTN</name>
<evidence type="ECO:0000256" key="4">
    <source>
        <dbReference type="PROSITE-ProRule" id="PRU00335"/>
    </source>
</evidence>
<keyword evidence="1" id="KW-0805">Transcription regulation</keyword>
<sequence length="211" mass="23442">MDEELSLRERKKIQTGRTIWTTAVDLFLERGFDAVSVKEIAEAAEVSKMTVFNYFPTKEDLVVHPLAQHTDEPARVIGSRPPGTTPVEAWHAHFMRALAERDAATGLSDVPLVRKVQDLIRDTPALFQRALSFRQDGRRSLARALGEETGEVTARLMAEQILAVRDSLVEMNYLAMRAGTSADDRYPDAVADAELAFGLLRDGHGGLLRRA</sequence>
<proteinExistence type="predicted"/>
<reference evidence="6" key="1">
    <citation type="submission" date="2023-03" db="EMBL/GenBank/DDBJ databases">
        <title>Actinorhabdospora filicis NBRC 111898.</title>
        <authorList>
            <person name="Ichikawa N."/>
            <person name="Sato H."/>
            <person name="Tonouchi N."/>
        </authorList>
    </citation>
    <scope>NUCLEOTIDE SEQUENCE</scope>
    <source>
        <strain evidence="6">NBRC 111898</strain>
    </source>
</reference>
<evidence type="ECO:0000256" key="3">
    <source>
        <dbReference type="ARBA" id="ARBA00023163"/>
    </source>
</evidence>
<dbReference type="Proteomes" id="UP001165079">
    <property type="component" value="Unassembled WGS sequence"/>
</dbReference>
<evidence type="ECO:0000256" key="1">
    <source>
        <dbReference type="ARBA" id="ARBA00023015"/>
    </source>
</evidence>
<evidence type="ECO:0000259" key="5">
    <source>
        <dbReference type="PROSITE" id="PS50977"/>
    </source>
</evidence>
<accession>A0A9W6W176</accession>
<gene>
    <name evidence="6" type="ORF">Afil01_03990</name>
</gene>